<proteinExistence type="predicted"/>
<keyword evidence="1" id="KW-0812">Transmembrane</keyword>
<dbReference type="Gene3D" id="3.40.50.1820">
    <property type="entry name" value="alpha/beta hydrolase"/>
    <property type="match status" value="1"/>
</dbReference>
<dbReference type="GO" id="GO:0003824">
    <property type="term" value="F:catalytic activity"/>
    <property type="evidence" value="ECO:0007669"/>
    <property type="project" value="UniProtKB-ARBA"/>
</dbReference>
<evidence type="ECO:0000313" key="4">
    <source>
        <dbReference type="Proteomes" id="UP000249341"/>
    </source>
</evidence>
<dbReference type="Pfam" id="PF00561">
    <property type="entry name" value="Abhydrolase_1"/>
    <property type="match status" value="1"/>
</dbReference>
<evidence type="ECO:0000256" key="1">
    <source>
        <dbReference type="SAM" id="Phobius"/>
    </source>
</evidence>
<name>A0A327ZJR1_9ACTN</name>
<dbReference type="AlphaFoldDB" id="A0A327ZJR1"/>
<dbReference type="Proteomes" id="UP000249341">
    <property type="component" value="Unassembled WGS sequence"/>
</dbReference>
<organism evidence="3 4">
    <name type="scientific">Actinoplanes lutulentus</name>
    <dbReference type="NCBI Taxonomy" id="1287878"/>
    <lineage>
        <taxon>Bacteria</taxon>
        <taxon>Bacillati</taxon>
        <taxon>Actinomycetota</taxon>
        <taxon>Actinomycetes</taxon>
        <taxon>Micromonosporales</taxon>
        <taxon>Micromonosporaceae</taxon>
        <taxon>Actinoplanes</taxon>
    </lineage>
</organism>
<feature type="domain" description="AB hydrolase-1" evidence="2">
    <location>
        <begin position="91"/>
        <end position="199"/>
    </location>
</feature>
<sequence>MNDPTPVLAHRPRHAVRTVIVSLAAVTVLLVAVLYTWPVTSGLRQAAVRPLSYASAQAEALRTAEADANDQQVRPGCASQILDHGERTGKAVLMLHGYTACPSQLSGLAKEYFDAGYNVYIPRAPLHGITDRQAHAEVEAGGLIRYAADAWNIAAALGDDVGIVGISGGAVLATWLAQYRADSVRRLLVLSPFYRPDNDKAPSIAIRPMTFLYSNGLLPDHVNANGYSFTALAQYMRVAAAFQQPPEDAALSSVALVVSPNDTFIDHDQAVTVPRELAEDSGASFAERTLPKELGLEHDIVTVDRLGPAADDLYPMYRELYEAAPAG</sequence>
<protein>
    <submittedName>
        <fullName evidence="3">Carboxylesterase</fullName>
    </submittedName>
</protein>
<dbReference type="OrthoDB" id="9786110at2"/>
<evidence type="ECO:0000259" key="2">
    <source>
        <dbReference type="Pfam" id="PF00561"/>
    </source>
</evidence>
<dbReference type="InterPro" id="IPR029058">
    <property type="entry name" value="AB_hydrolase_fold"/>
</dbReference>
<dbReference type="InterPro" id="IPR000073">
    <property type="entry name" value="AB_hydrolase_1"/>
</dbReference>
<reference evidence="3 4" key="1">
    <citation type="submission" date="2018-06" db="EMBL/GenBank/DDBJ databases">
        <title>Genomic Encyclopedia of Type Strains, Phase III (KMG-III): the genomes of soil and plant-associated and newly described type strains.</title>
        <authorList>
            <person name="Whitman W."/>
        </authorList>
    </citation>
    <scope>NUCLEOTIDE SEQUENCE [LARGE SCALE GENOMIC DNA]</scope>
    <source>
        <strain evidence="3 4">CGMCC 4.7090</strain>
    </source>
</reference>
<dbReference type="SUPFAM" id="SSF53474">
    <property type="entry name" value="alpha/beta-Hydrolases"/>
    <property type="match status" value="1"/>
</dbReference>
<dbReference type="EMBL" id="QLMJ01000001">
    <property type="protein sequence ID" value="RAK42903.1"/>
    <property type="molecule type" value="Genomic_DNA"/>
</dbReference>
<keyword evidence="1" id="KW-0472">Membrane</keyword>
<dbReference type="RefSeq" id="WP_111646737.1">
    <property type="nucleotide sequence ID" value="NZ_JACHWI010000001.1"/>
</dbReference>
<gene>
    <name evidence="3" type="ORF">B0I29_10133</name>
</gene>
<accession>A0A327ZJR1</accession>
<keyword evidence="1" id="KW-1133">Transmembrane helix</keyword>
<keyword evidence="4" id="KW-1185">Reference proteome</keyword>
<evidence type="ECO:0000313" key="3">
    <source>
        <dbReference type="EMBL" id="RAK42903.1"/>
    </source>
</evidence>
<feature type="transmembrane region" description="Helical" evidence="1">
    <location>
        <begin position="18"/>
        <end position="37"/>
    </location>
</feature>
<comment type="caution">
    <text evidence="3">The sequence shown here is derived from an EMBL/GenBank/DDBJ whole genome shotgun (WGS) entry which is preliminary data.</text>
</comment>